<dbReference type="InterPro" id="IPR035901">
    <property type="entry name" value="GIY-YIG_endonuc_sf"/>
</dbReference>
<dbReference type="EMBL" id="RJJR01000006">
    <property type="protein sequence ID" value="RNI36885.1"/>
    <property type="molecule type" value="Genomic_DNA"/>
</dbReference>
<proteinExistence type="inferred from homology"/>
<organism evidence="3 4">
    <name type="scientific">Hanamia caeni</name>
    <dbReference type="NCBI Taxonomy" id="2294116"/>
    <lineage>
        <taxon>Bacteria</taxon>
        <taxon>Pseudomonadati</taxon>
        <taxon>Bacteroidota</taxon>
        <taxon>Chitinophagia</taxon>
        <taxon>Chitinophagales</taxon>
        <taxon>Chitinophagaceae</taxon>
        <taxon>Hanamia</taxon>
    </lineage>
</organism>
<gene>
    <name evidence="3" type="ORF">EFY79_08960</name>
</gene>
<keyword evidence="4" id="KW-1185">Reference proteome</keyword>
<dbReference type="InterPro" id="IPR000305">
    <property type="entry name" value="GIY-YIG_endonuc"/>
</dbReference>
<dbReference type="CDD" id="cd10449">
    <property type="entry name" value="GIY-YIG_SLX1_like"/>
    <property type="match status" value="1"/>
</dbReference>
<dbReference type="PANTHER" id="PTHR34477">
    <property type="entry name" value="UPF0213 PROTEIN YHBQ"/>
    <property type="match status" value="1"/>
</dbReference>
<dbReference type="Proteomes" id="UP000267223">
    <property type="component" value="Unassembled WGS sequence"/>
</dbReference>
<dbReference type="RefSeq" id="WP_123120369.1">
    <property type="nucleotide sequence ID" value="NZ_RJJR01000006.1"/>
</dbReference>
<evidence type="ECO:0000259" key="2">
    <source>
        <dbReference type="PROSITE" id="PS50164"/>
    </source>
</evidence>
<dbReference type="PROSITE" id="PS50164">
    <property type="entry name" value="GIY_YIG"/>
    <property type="match status" value="1"/>
</dbReference>
<sequence length="114" mass="13294">MFTVYVLFSKKFNKIYIGMTSNMEQRFFSHNELSTKGWTKNFRPWIIVHQELFDSKALALLREKQLKSAQQEILSGKKLFANKRRAHIRRLADGGSNPPFATKALEFFAGAFYL</sequence>
<comment type="similarity">
    <text evidence="1">Belongs to the UPF0213 family.</text>
</comment>
<dbReference type="SUPFAM" id="SSF82771">
    <property type="entry name" value="GIY-YIG endonuclease"/>
    <property type="match status" value="1"/>
</dbReference>
<protein>
    <submittedName>
        <fullName evidence="3">GIY-YIG nuclease family protein</fullName>
    </submittedName>
</protein>
<dbReference type="InterPro" id="IPR050190">
    <property type="entry name" value="UPF0213_domain"/>
</dbReference>
<dbReference type="Pfam" id="PF01541">
    <property type="entry name" value="GIY-YIG"/>
    <property type="match status" value="1"/>
</dbReference>
<dbReference type="AlphaFoldDB" id="A0A3M9NHE7"/>
<evidence type="ECO:0000313" key="3">
    <source>
        <dbReference type="EMBL" id="RNI36885.1"/>
    </source>
</evidence>
<evidence type="ECO:0000313" key="4">
    <source>
        <dbReference type="Proteomes" id="UP000267223"/>
    </source>
</evidence>
<dbReference type="PANTHER" id="PTHR34477:SF5">
    <property type="entry name" value="BSL5627 PROTEIN"/>
    <property type="match status" value="1"/>
</dbReference>
<accession>A0A3M9NHE7</accession>
<reference evidence="3 4" key="1">
    <citation type="submission" date="2018-11" db="EMBL/GenBank/DDBJ databases">
        <title>Draft genome sequence of Ferruginibacter sp. BO-59.</title>
        <authorList>
            <person name="Im W.T."/>
        </authorList>
    </citation>
    <scope>NUCLEOTIDE SEQUENCE [LARGE SCALE GENOMIC DNA]</scope>
    <source>
        <strain evidence="3 4">BO-59</strain>
    </source>
</reference>
<name>A0A3M9NHE7_9BACT</name>
<feature type="domain" description="GIY-YIG" evidence="2">
    <location>
        <begin position="1"/>
        <end position="79"/>
    </location>
</feature>
<dbReference type="Gene3D" id="3.40.1440.10">
    <property type="entry name" value="GIY-YIG endonuclease"/>
    <property type="match status" value="1"/>
</dbReference>
<comment type="caution">
    <text evidence="3">The sequence shown here is derived from an EMBL/GenBank/DDBJ whole genome shotgun (WGS) entry which is preliminary data.</text>
</comment>
<evidence type="ECO:0000256" key="1">
    <source>
        <dbReference type="ARBA" id="ARBA00007435"/>
    </source>
</evidence>
<dbReference type="OrthoDB" id="677560at2"/>